<evidence type="ECO:0000256" key="1">
    <source>
        <dbReference type="ARBA" id="ARBA00023015"/>
    </source>
</evidence>
<dbReference type="PRINTS" id="PR00455">
    <property type="entry name" value="HTHTETR"/>
</dbReference>
<dbReference type="Gene3D" id="1.10.357.10">
    <property type="entry name" value="Tetracycline Repressor, domain 2"/>
    <property type="match status" value="1"/>
</dbReference>
<dbReference type="EMBL" id="JBHTCG010000011">
    <property type="protein sequence ID" value="MFC7384209.1"/>
    <property type="molecule type" value="Genomic_DNA"/>
</dbReference>
<dbReference type="PROSITE" id="PS50977">
    <property type="entry name" value="HTH_TETR_2"/>
    <property type="match status" value="1"/>
</dbReference>
<accession>A0ABW2P5U1</accession>
<dbReference type="InterPro" id="IPR001647">
    <property type="entry name" value="HTH_TetR"/>
</dbReference>
<keyword evidence="1" id="KW-0805">Transcription regulation</keyword>
<evidence type="ECO:0000259" key="6">
    <source>
        <dbReference type="PROSITE" id="PS50977"/>
    </source>
</evidence>
<evidence type="ECO:0000256" key="3">
    <source>
        <dbReference type="ARBA" id="ARBA00023163"/>
    </source>
</evidence>
<dbReference type="SUPFAM" id="SSF46689">
    <property type="entry name" value="Homeodomain-like"/>
    <property type="match status" value="1"/>
</dbReference>
<gene>
    <name evidence="7" type="ORF">ACFQSB_18505</name>
</gene>
<sequence length="225" mass="24659">MGAVSTTAARSHVQRLRADASRNRERIVAAAREAFVEYGAEVTLDQIARRAGVGNATIYRHFADRPELIRQVTLEVMNRIVKLAETALAEEPDAFAALRRFVHGATEERIGALCPILSADCERIASALTVERARLERAVEAIVERGRDAGLLRPDVTPADILIALSQLTRPLPGSRRLNLDRFVGRHLELFLDGLRTPARSPLPGAGATFDDLKRRPPTTTTPTA</sequence>
<dbReference type="InterPro" id="IPR009057">
    <property type="entry name" value="Homeodomain-like_sf"/>
</dbReference>
<dbReference type="RefSeq" id="WP_380827908.1">
    <property type="nucleotide sequence ID" value="NZ_JBHTCG010000011.1"/>
</dbReference>
<evidence type="ECO:0000256" key="2">
    <source>
        <dbReference type="ARBA" id="ARBA00023125"/>
    </source>
</evidence>
<reference evidence="8" key="1">
    <citation type="journal article" date="2019" name="Int. J. Syst. Evol. Microbiol.">
        <title>The Global Catalogue of Microorganisms (GCM) 10K type strain sequencing project: providing services to taxonomists for standard genome sequencing and annotation.</title>
        <authorList>
            <consortium name="The Broad Institute Genomics Platform"/>
            <consortium name="The Broad Institute Genome Sequencing Center for Infectious Disease"/>
            <person name="Wu L."/>
            <person name="Ma J."/>
        </authorList>
    </citation>
    <scope>NUCLEOTIDE SEQUENCE [LARGE SCALE GENOMIC DNA]</scope>
    <source>
        <strain evidence="8">CECT 7649</strain>
    </source>
</reference>
<keyword evidence="3" id="KW-0804">Transcription</keyword>
<evidence type="ECO:0000256" key="4">
    <source>
        <dbReference type="PROSITE-ProRule" id="PRU00335"/>
    </source>
</evidence>
<dbReference type="PANTHER" id="PTHR30055:SF234">
    <property type="entry name" value="HTH-TYPE TRANSCRIPTIONAL REGULATOR BETI"/>
    <property type="match status" value="1"/>
</dbReference>
<organism evidence="7 8">
    <name type="scientific">Sphaerisporangium rhizosphaerae</name>
    <dbReference type="NCBI Taxonomy" id="2269375"/>
    <lineage>
        <taxon>Bacteria</taxon>
        <taxon>Bacillati</taxon>
        <taxon>Actinomycetota</taxon>
        <taxon>Actinomycetes</taxon>
        <taxon>Streptosporangiales</taxon>
        <taxon>Streptosporangiaceae</taxon>
        <taxon>Sphaerisporangium</taxon>
    </lineage>
</organism>
<dbReference type="Pfam" id="PF00440">
    <property type="entry name" value="TetR_N"/>
    <property type="match status" value="1"/>
</dbReference>
<evidence type="ECO:0000256" key="5">
    <source>
        <dbReference type="SAM" id="MobiDB-lite"/>
    </source>
</evidence>
<dbReference type="InterPro" id="IPR049445">
    <property type="entry name" value="TetR_SbtR-like_C"/>
</dbReference>
<dbReference type="PANTHER" id="PTHR30055">
    <property type="entry name" value="HTH-TYPE TRANSCRIPTIONAL REGULATOR RUTR"/>
    <property type="match status" value="1"/>
</dbReference>
<comment type="caution">
    <text evidence="7">The sequence shown here is derived from an EMBL/GenBank/DDBJ whole genome shotgun (WGS) entry which is preliminary data.</text>
</comment>
<protein>
    <submittedName>
        <fullName evidence="7">TetR/AcrR family transcriptional regulator</fullName>
    </submittedName>
</protein>
<feature type="domain" description="HTH tetR-type" evidence="6">
    <location>
        <begin position="21"/>
        <end position="80"/>
    </location>
</feature>
<evidence type="ECO:0000313" key="8">
    <source>
        <dbReference type="Proteomes" id="UP001596496"/>
    </source>
</evidence>
<dbReference type="InterPro" id="IPR050109">
    <property type="entry name" value="HTH-type_TetR-like_transc_reg"/>
</dbReference>
<feature type="DNA-binding region" description="H-T-H motif" evidence="4">
    <location>
        <begin position="43"/>
        <end position="62"/>
    </location>
</feature>
<keyword evidence="8" id="KW-1185">Reference proteome</keyword>
<evidence type="ECO:0000313" key="7">
    <source>
        <dbReference type="EMBL" id="MFC7384209.1"/>
    </source>
</evidence>
<name>A0ABW2P5U1_9ACTN</name>
<dbReference type="SUPFAM" id="SSF48498">
    <property type="entry name" value="Tetracyclin repressor-like, C-terminal domain"/>
    <property type="match status" value="1"/>
</dbReference>
<proteinExistence type="predicted"/>
<dbReference type="Pfam" id="PF21597">
    <property type="entry name" value="TetR_C_43"/>
    <property type="match status" value="1"/>
</dbReference>
<dbReference type="Proteomes" id="UP001596496">
    <property type="component" value="Unassembled WGS sequence"/>
</dbReference>
<dbReference type="InterPro" id="IPR036271">
    <property type="entry name" value="Tet_transcr_reg_TetR-rel_C_sf"/>
</dbReference>
<keyword evidence="2 4" id="KW-0238">DNA-binding</keyword>
<feature type="region of interest" description="Disordered" evidence="5">
    <location>
        <begin position="202"/>
        <end position="225"/>
    </location>
</feature>